<dbReference type="AlphaFoldDB" id="A0A9D1ANF5"/>
<dbReference type="EMBL" id="DVGZ01000100">
    <property type="protein sequence ID" value="HIR47811.1"/>
    <property type="molecule type" value="Genomic_DNA"/>
</dbReference>
<dbReference type="EC" id="2.1.1.37" evidence="1"/>
<dbReference type="PANTHER" id="PTHR10629">
    <property type="entry name" value="CYTOSINE-SPECIFIC METHYLTRANSFERASE"/>
    <property type="match status" value="1"/>
</dbReference>
<accession>A0A9D1ANF5</accession>
<evidence type="ECO:0000313" key="7">
    <source>
        <dbReference type="EMBL" id="HIR47811.1"/>
    </source>
</evidence>
<dbReference type="PRINTS" id="PR00105">
    <property type="entry name" value="C5METTRFRASE"/>
</dbReference>
<dbReference type="GO" id="GO:0044027">
    <property type="term" value="P:negative regulation of gene expression via chromosomal CpG island methylation"/>
    <property type="evidence" value="ECO:0007669"/>
    <property type="project" value="TreeGrafter"/>
</dbReference>
<evidence type="ECO:0000256" key="3">
    <source>
        <dbReference type="ARBA" id="ARBA00022679"/>
    </source>
</evidence>
<dbReference type="SUPFAM" id="SSF53335">
    <property type="entry name" value="S-adenosyl-L-methionine-dependent methyltransferases"/>
    <property type="match status" value="1"/>
</dbReference>
<dbReference type="PANTHER" id="PTHR10629:SF52">
    <property type="entry name" value="DNA (CYTOSINE-5)-METHYLTRANSFERASE 1"/>
    <property type="match status" value="1"/>
</dbReference>
<dbReference type="GO" id="GO:0009307">
    <property type="term" value="P:DNA restriction-modification system"/>
    <property type="evidence" value="ECO:0007669"/>
    <property type="project" value="UniProtKB-KW"/>
</dbReference>
<dbReference type="InterPro" id="IPR029063">
    <property type="entry name" value="SAM-dependent_MTases_sf"/>
</dbReference>
<evidence type="ECO:0000256" key="6">
    <source>
        <dbReference type="PROSITE-ProRule" id="PRU01016"/>
    </source>
</evidence>
<evidence type="ECO:0000256" key="4">
    <source>
        <dbReference type="ARBA" id="ARBA00022691"/>
    </source>
</evidence>
<keyword evidence="5" id="KW-0680">Restriction system</keyword>
<dbReference type="GO" id="GO:0003886">
    <property type="term" value="F:DNA (cytosine-5-)-methyltransferase activity"/>
    <property type="evidence" value="ECO:0007669"/>
    <property type="project" value="UniProtKB-EC"/>
</dbReference>
<organism evidence="7 8">
    <name type="scientific">Candidatus Caccousia avicola</name>
    <dbReference type="NCBI Taxonomy" id="2840721"/>
    <lineage>
        <taxon>Bacteria</taxon>
        <taxon>Bacillati</taxon>
        <taxon>Bacillota</taxon>
        <taxon>Clostridia</taxon>
        <taxon>Eubacteriales</taxon>
        <taxon>Oscillospiraceae</taxon>
        <taxon>Oscillospiraceae incertae sedis</taxon>
        <taxon>Candidatus Caccousia</taxon>
    </lineage>
</organism>
<dbReference type="Proteomes" id="UP000824242">
    <property type="component" value="Unassembled WGS sequence"/>
</dbReference>
<evidence type="ECO:0000313" key="8">
    <source>
        <dbReference type="Proteomes" id="UP000824242"/>
    </source>
</evidence>
<name>A0A9D1ANF5_9FIRM</name>
<dbReference type="Gene3D" id="3.90.120.10">
    <property type="entry name" value="DNA Methylase, subunit A, domain 2"/>
    <property type="match status" value="1"/>
</dbReference>
<reference evidence="7" key="2">
    <citation type="journal article" date="2021" name="PeerJ">
        <title>Extensive microbial diversity within the chicken gut microbiome revealed by metagenomics and culture.</title>
        <authorList>
            <person name="Gilroy R."/>
            <person name="Ravi A."/>
            <person name="Getino M."/>
            <person name="Pursley I."/>
            <person name="Horton D.L."/>
            <person name="Alikhan N.F."/>
            <person name="Baker D."/>
            <person name="Gharbi K."/>
            <person name="Hall N."/>
            <person name="Watson M."/>
            <person name="Adriaenssens E.M."/>
            <person name="Foster-Nyarko E."/>
            <person name="Jarju S."/>
            <person name="Secka A."/>
            <person name="Antonio M."/>
            <person name="Oren A."/>
            <person name="Chaudhuri R.R."/>
            <person name="La Ragione R."/>
            <person name="Hildebrand F."/>
            <person name="Pallen M.J."/>
        </authorList>
    </citation>
    <scope>NUCLEOTIDE SEQUENCE</scope>
    <source>
        <strain evidence="7">ChiSxjej1B13-7958</strain>
    </source>
</reference>
<keyword evidence="2 6" id="KW-0489">Methyltransferase</keyword>
<dbReference type="GO" id="GO:0032259">
    <property type="term" value="P:methylation"/>
    <property type="evidence" value="ECO:0007669"/>
    <property type="project" value="UniProtKB-KW"/>
</dbReference>
<proteinExistence type="inferred from homology"/>
<dbReference type="PROSITE" id="PS51679">
    <property type="entry name" value="SAM_MT_C5"/>
    <property type="match status" value="1"/>
</dbReference>
<keyword evidence="3 6" id="KW-0808">Transferase</keyword>
<feature type="active site" evidence="6">
    <location>
        <position position="78"/>
    </location>
</feature>
<dbReference type="Pfam" id="PF00145">
    <property type="entry name" value="DNA_methylase"/>
    <property type="match status" value="2"/>
</dbReference>
<evidence type="ECO:0000256" key="2">
    <source>
        <dbReference type="ARBA" id="ARBA00022603"/>
    </source>
</evidence>
<keyword evidence="4 6" id="KW-0949">S-adenosyl-L-methionine</keyword>
<comment type="caution">
    <text evidence="7">The sequence shown here is derived from an EMBL/GenBank/DDBJ whole genome shotgun (WGS) entry which is preliminary data.</text>
</comment>
<dbReference type="GO" id="GO:0003677">
    <property type="term" value="F:DNA binding"/>
    <property type="evidence" value="ECO:0007669"/>
    <property type="project" value="TreeGrafter"/>
</dbReference>
<protein>
    <recommendedName>
        <fullName evidence="1">DNA (cytosine-5-)-methyltransferase</fullName>
        <ecNumber evidence="1">2.1.1.37</ecNumber>
    </recommendedName>
</protein>
<sequence>MDELIVDNFAGGGGASTGIELATGRPVDIAINHDPDAILMHQTNHPFTQHYCENVWDVDPVKVCKGCPVGLAWFSPDCKHFSKAKGAKPVDKSIRGLAWVALRWAGLVHPRVIILENVEEFQTWGPVRKGKPVKSKSGQTFRKFIRQLRGLGYAVEWKELIAADYGAPTTRKRFFLVARCDGRPIVWPKPIHAPRDSDAVNRGELLPWRGAAEIIDWKLPCPSIFESKQQIKERYGVTAQRPLRPNTMRRIIRGVDKFTIKSGRPFIVQCNHTGAGHIKDPAAPLGTVLAHHAEGIVDPVIAPVTFSNTGSSVGTGAKEPIHTIRTAGGQILSTPCLMAIGQIGGGDRTRSLRVPTHTQVSKAEECVLAPSLIQYHTEQSDHVRASQLEKPINTIDASNRYGLSSACLVEYFGNGNPLDVTKPTHTVTTKDREAVAAAHICKFKGQDLGQTVSSPLHTITASSGEFAEVKAVIVKYHPDADMRYWPEIRALLNEYCGYALAEDEVILLRLGEAWYFIADIGLRMLTPRELYNANGFPEDYIIDHDYTGKEYQKAKQVARCGNAVPPPFAAALVQANLPEWCGKHIETMRELRNIITA</sequence>
<reference evidence="7" key="1">
    <citation type="submission" date="2020-10" db="EMBL/GenBank/DDBJ databases">
        <authorList>
            <person name="Gilroy R."/>
        </authorList>
    </citation>
    <scope>NUCLEOTIDE SEQUENCE</scope>
    <source>
        <strain evidence="7">ChiSxjej1B13-7958</strain>
    </source>
</reference>
<evidence type="ECO:0000256" key="1">
    <source>
        <dbReference type="ARBA" id="ARBA00011975"/>
    </source>
</evidence>
<dbReference type="InterPro" id="IPR001525">
    <property type="entry name" value="C5_MeTfrase"/>
</dbReference>
<gene>
    <name evidence="7" type="ORF">IAB89_09205</name>
</gene>
<dbReference type="Gene3D" id="3.40.50.150">
    <property type="entry name" value="Vaccinia Virus protein VP39"/>
    <property type="match status" value="1"/>
</dbReference>
<dbReference type="InterPro" id="IPR050390">
    <property type="entry name" value="C5-Methyltransferase"/>
</dbReference>
<comment type="similarity">
    <text evidence="6">Belongs to the class I-like SAM-binding methyltransferase superfamily. C5-methyltransferase family.</text>
</comment>
<evidence type="ECO:0000256" key="5">
    <source>
        <dbReference type="ARBA" id="ARBA00022747"/>
    </source>
</evidence>